<keyword evidence="9" id="KW-1185">Reference proteome</keyword>
<evidence type="ECO:0000256" key="6">
    <source>
        <dbReference type="SAM" id="MobiDB-lite"/>
    </source>
</evidence>
<sequence length="245" mass="27679">MPPKSQKSKVSSTTSRSNRNQGSTTPQKPVEIQFPAFATKRGLECRVLLQDQILLIDNFMTQSECQNFVKFIDSLPLELTPRKRPGEAERVNHRFSVSSPEFAEELHKRLLPHLPSFPYPASTRKTQTVDPRLPNSCNSNIRVYKYTPSQLFGPHYDDSVRDPQSGHTSEWTLLIYLTGHEDGIKGGETIFYKDGKGRNRDSVVAPLTRGTALLHRHGNECLLHEGSPVESGTKYVLRSDLMFAK</sequence>
<reference evidence="9" key="1">
    <citation type="submission" date="2024-06" db="EMBL/GenBank/DDBJ databases">
        <title>Multi-omics analyses provide insights into the biosynthesis of the anticancer antibiotic pleurotin in Hohenbuehelia grisea.</title>
        <authorList>
            <person name="Weaver J.A."/>
            <person name="Alberti F."/>
        </authorList>
    </citation>
    <scope>NUCLEOTIDE SEQUENCE [LARGE SCALE GENOMIC DNA]</scope>
    <source>
        <strain evidence="9">T-177</strain>
    </source>
</reference>
<dbReference type="InterPro" id="IPR005123">
    <property type="entry name" value="Oxoglu/Fe-dep_dioxygenase_dom"/>
</dbReference>
<protein>
    <recommendedName>
        <fullName evidence="7">Fe2OG dioxygenase domain-containing protein</fullName>
    </recommendedName>
</protein>
<dbReference type="InterPro" id="IPR045054">
    <property type="entry name" value="P4HA-like"/>
</dbReference>
<accession>A0ABR3IUN4</accession>
<dbReference type="PANTHER" id="PTHR10869">
    <property type="entry name" value="PROLYL 4-HYDROXYLASE ALPHA SUBUNIT"/>
    <property type="match status" value="1"/>
</dbReference>
<feature type="region of interest" description="Disordered" evidence="6">
    <location>
        <begin position="1"/>
        <end position="30"/>
    </location>
</feature>
<evidence type="ECO:0000259" key="7">
    <source>
        <dbReference type="PROSITE" id="PS51471"/>
    </source>
</evidence>
<keyword evidence="3" id="KW-0223">Dioxygenase</keyword>
<feature type="domain" description="Fe2OG dioxygenase" evidence="7">
    <location>
        <begin position="133"/>
        <end position="243"/>
    </location>
</feature>
<keyword evidence="2" id="KW-0479">Metal-binding</keyword>
<dbReference type="PROSITE" id="PS51471">
    <property type="entry name" value="FE2OG_OXY"/>
    <property type="match status" value="1"/>
</dbReference>
<name>A0ABR3IUN4_9AGAR</name>
<evidence type="ECO:0000256" key="5">
    <source>
        <dbReference type="ARBA" id="ARBA00023004"/>
    </source>
</evidence>
<dbReference type="Gene3D" id="2.60.120.620">
    <property type="entry name" value="q2cbj1_9rhob like domain"/>
    <property type="match status" value="1"/>
</dbReference>
<feature type="compositionally biased region" description="Low complexity" evidence="6">
    <location>
        <begin position="8"/>
        <end position="25"/>
    </location>
</feature>
<dbReference type="EMBL" id="JASNQZ010000015">
    <property type="protein sequence ID" value="KAL0947031.1"/>
    <property type="molecule type" value="Genomic_DNA"/>
</dbReference>
<proteinExistence type="predicted"/>
<comment type="caution">
    <text evidence="8">The sequence shown here is derived from an EMBL/GenBank/DDBJ whole genome shotgun (WGS) entry which is preliminary data.</text>
</comment>
<evidence type="ECO:0000313" key="9">
    <source>
        <dbReference type="Proteomes" id="UP001556367"/>
    </source>
</evidence>
<keyword evidence="5" id="KW-0408">Iron</keyword>
<keyword evidence="4" id="KW-0560">Oxidoreductase</keyword>
<evidence type="ECO:0000256" key="4">
    <source>
        <dbReference type="ARBA" id="ARBA00023002"/>
    </source>
</evidence>
<gene>
    <name evidence="8" type="ORF">HGRIS_013174</name>
</gene>
<evidence type="ECO:0000256" key="3">
    <source>
        <dbReference type="ARBA" id="ARBA00022964"/>
    </source>
</evidence>
<dbReference type="PANTHER" id="PTHR10869:SF236">
    <property type="entry name" value="PROLYL 4-HYDROXYLASE ALPHA SUBUNIT DOMAIN-CONTAINING PROTEIN"/>
    <property type="match status" value="1"/>
</dbReference>
<evidence type="ECO:0000256" key="2">
    <source>
        <dbReference type="ARBA" id="ARBA00022723"/>
    </source>
</evidence>
<comment type="cofactor">
    <cofactor evidence="1">
        <name>L-ascorbate</name>
        <dbReference type="ChEBI" id="CHEBI:38290"/>
    </cofactor>
</comment>
<organism evidence="8 9">
    <name type="scientific">Hohenbuehelia grisea</name>
    <dbReference type="NCBI Taxonomy" id="104357"/>
    <lineage>
        <taxon>Eukaryota</taxon>
        <taxon>Fungi</taxon>
        <taxon>Dikarya</taxon>
        <taxon>Basidiomycota</taxon>
        <taxon>Agaricomycotina</taxon>
        <taxon>Agaricomycetes</taxon>
        <taxon>Agaricomycetidae</taxon>
        <taxon>Agaricales</taxon>
        <taxon>Pleurotineae</taxon>
        <taxon>Pleurotaceae</taxon>
        <taxon>Hohenbuehelia</taxon>
    </lineage>
</organism>
<dbReference type="SMART" id="SM00702">
    <property type="entry name" value="P4Hc"/>
    <property type="match status" value="1"/>
</dbReference>
<dbReference type="InterPro" id="IPR044862">
    <property type="entry name" value="Pro_4_hyd_alph_FE2OG_OXY"/>
</dbReference>
<dbReference type="Pfam" id="PF13640">
    <property type="entry name" value="2OG-FeII_Oxy_3"/>
    <property type="match status" value="1"/>
</dbReference>
<evidence type="ECO:0000313" key="8">
    <source>
        <dbReference type="EMBL" id="KAL0947031.1"/>
    </source>
</evidence>
<dbReference type="InterPro" id="IPR006620">
    <property type="entry name" value="Pro_4_hyd_alph"/>
</dbReference>
<evidence type="ECO:0000256" key="1">
    <source>
        <dbReference type="ARBA" id="ARBA00001961"/>
    </source>
</evidence>
<dbReference type="Proteomes" id="UP001556367">
    <property type="component" value="Unassembled WGS sequence"/>
</dbReference>